<accession>A0A0P0EW01</accession>
<dbReference type="GeneID" id="62345889"/>
<protein>
    <submittedName>
        <fullName evidence="2">Uncharacterized protein</fullName>
    </submittedName>
</protein>
<evidence type="ECO:0000313" key="3">
    <source>
        <dbReference type="Proteomes" id="UP000095541"/>
    </source>
</evidence>
<evidence type="ECO:0000313" key="2">
    <source>
        <dbReference type="EMBL" id="CUQ00441.1"/>
    </source>
</evidence>
<feature type="compositionally biased region" description="Basic residues" evidence="1">
    <location>
        <begin position="65"/>
        <end position="74"/>
    </location>
</feature>
<dbReference type="KEGG" id="btho:Btheta7330_04079"/>
<dbReference type="Proteomes" id="UP000095541">
    <property type="component" value="Unassembled WGS sequence"/>
</dbReference>
<gene>
    <name evidence="2" type="ORF">ERS852557_02436</name>
</gene>
<dbReference type="AlphaFoldDB" id="A0A0P0EW01"/>
<sequence length="104" mass="11304">MVRVSAVSPQNRQGFSCNSVGLNRGGYKQNTELTTGGDTAEGNINEVATKGGTGYRGAAMFPSGRKNRGQKGKRKEPCFSEKRTAAFHEWLVFTKGYGAAKRER</sequence>
<feature type="region of interest" description="Disordered" evidence="1">
    <location>
        <begin position="32"/>
        <end position="77"/>
    </location>
</feature>
<dbReference type="RefSeq" id="WP_004301209.1">
    <property type="nucleotide sequence ID" value="NZ_CAXSMB010000007.1"/>
</dbReference>
<dbReference type="PATRIC" id="fig|818.23.peg.4199"/>
<dbReference type="EMBL" id="CZBI01000003">
    <property type="protein sequence ID" value="CUQ00441.1"/>
    <property type="molecule type" value="Genomic_DNA"/>
</dbReference>
<evidence type="ECO:0000256" key="1">
    <source>
        <dbReference type="SAM" id="MobiDB-lite"/>
    </source>
</evidence>
<proteinExistence type="predicted"/>
<name>A0A0P0EW01_BACT4</name>
<reference evidence="2 3" key="1">
    <citation type="submission" date="2015-09" db="EMBL/GenBank/DDBJ databases">
        <authorList>
            <consortium name="Pathogen Informatics"/>
        </authorList>
    </citation>
    <scope>NUCLEOTIDE SEQUENCE [LARGE SCALE GENOMIC DNA]</scope>
    <source>
        <strain evidence="2 3">2789STDY5834945</strain>
    </source>
</reference>
<organism evidence="2 3">
    <name type="scientific">Bacteroides thetaiotaomicron</name>
    <dbReference type="NCBI Taxonomy" id="818"/>
    <lineage>
        <taxon>Bacteria</taxon>
        <taxon>Pseudomonadati</taxon>
        <taxon>Bacteroidota</taxon>
        <taxon>Bacteroidia</taxon>
        <taxon>Bacteroidales</taxon>
        <taxon>Bacteroidaceae</taxon>
        <taxon>Bacteroides</taxon>
    </lineage>
</organism>